<protein>
    <submittedName>
        <fullName evidence="4">Protein-methionine sulfoxide oxidase mical-like protein</fullName>
    </submittedName>
</protein>
<dbReference type="SMART" id="SM00033">
    <property type="entry name" value="CH"/>
    <property type="match status" value="2"/>
</dbReference>
<feature type="domain" description="Calponin-homology (CH)" evidence="3">
    <location>
        <begin position="198"/>
        <end position="301"/>
    </location>
</feature>
<sequence length="1159" mass="136865">MSKRSIMRNRRLTSFDIASTKLNHFDFSDLASESSNDEGFLKSFSTSSRILTEPENTATKKVVVTLKIDLGPLPDDDDETFWSKTQGSTLARWVRAYLTKTQAQEFRTLSSGFDSSDTLITLLEVLTFRSIPWISRSDSQNDLKHTNLKMAINYAKRIGIKLQTTEEQILEHNEKSIRIMVWQLAMFHLIQRYHQTKITPKELVLKWANSILSNYDITLNDFDESLRDGRVFCAILHHSDNSLLDFKTITKENAKENLQKALDLADYLGVTKIITTQEIISGKADHHSLTLYLFELFKKFHTFDQVLQIFKESNVSKKIIKQMIFKGHNRSSSFSKSITSSSLNYSQSKGGSLTPVLKERNILTHNRSLRNFNKISTGSSSENEKKIKQQIAELQKKSDEKIVELYNRTKNAEMESEKLRIELEQLKSINPNRIENNLTKESTLMEEKEQEYITELRLLNKKYRITKEQFEEQILEKDEQIDYLQNEIEKNNDQEIINELSDTNLNLEYQISVLEEKLQKMMNSNSIDDFYNEKELDQENIDEKKQQEHIENNENSIKQENNENKDNNESVNNILNGKLNYLFEKDDNKIEKRYIQIIEEQQQEIDEIFYENEKITQEYTLKFQELTEKNANLEKKLEEFTNNNSVNKQTFDQERIELMQIIDQYEKKIDELENENKIIKNENNLLNTQSEEKKKEIQIKSLNSTGNNNGNITDNSININNNNSQNIKQINNQGIENENLDLFQMNEKLKQKINNLKIKKQSQIEEMNVLQKENEDLKRKIEEENTLFDVNKKVHINEIDKISKQLNESQKTIIKMEEHNNQKFVENQKLEKIINNKEESLERMKDQYLKLKNEFTILENKNNFEIKELTEKLERSNNQQKMLQNSNQQKSRDLEELESKIENELEVLKEIVDDLKEKLESKKKFKRSKKKKKNFLEEMDYAQMKLMYEQQSSLVRQKQMDYNSLSQMLNKKFAQISEFKKKIEFSKETEVQLTNEIRTLRETINELKYENQYYRNNNNSEVISSNEKNVDNDNDDDNGNGKQQRQQQMTINSNKQLLSKLREKDEQLKNLMVKMELLKQIKGENVISDERSNEIIVRLANSLADAQLKIDKLEKKNSEFEKNSKVSSQNDNSIIDQKMLFHEHQILIKELDRLDSLVF</sequence>
<evidence type="ECO:0000256" key="1">
    <source>
        <dbReference type="SAM" id="Coils"/>
    </source>
</evidence>
<feature type="coiled-coil region" evidence="1">
    <location>
        <begin position="990"/>
        <end position="1017"/>
    </location>
</feature>
<dbReference type="EMBL" id="JAOAOG010000301">
    <property type="protein sequence ID" value="KAJ6231271.1"/>
    <property type="molecule type" value="Genomic_DNA"/>
</dbReference>
<name>A0ABQ8XFM5_9EUKA</name>
<dbReference type="PROSITE" id="PS50021">
    <property type="entry name" value="CH"/>
    <property type="match status" value="2"/>
</dbReference>
<evidence type="ECO:0000313" key="5">
    <source>
        <dbReference type="Proteomes" id="UP001150062"/>
    </source>
</evidence>
<dbReference type="Gene3D" id="1.10.418.10">
    <property type="entry name" value="Calponin-like domain"/>
    <property type="match status" value="2"/>
</dbReference>
<comment type="caution">
    <text evidence="4">The sequence shown here is derived from an EMBL/GenBank/DDBJ whole genome shotgun (WGS) entry which is preliminary data.</text>
</comment>
<organism evidence="4 5">
    <name type="scientific">Anaeramoeba flamelloides</name>
    <dbReference type="NCBI Taxonomy" id="1746091"/>
    <lineage>
        <taxon>Eukaryota</taxon>
        <taxon>Metamonada</taxon>
        <taxon>Anaeramoebidae</taxon>
        <taxon>Anaeramoeba</taxon>
    </lineage>
</organism>
<evidence type="ECO:0000259" key="3">
    <source>
        <dbReference type="PROSITE" id="PS50021"/>
    </source>
</evidence>
<feature type="coiled-coil region" evidence="1">
    <location>
        <begin position="598"/>
        <end position="696"/>
    </location>
</feature>
<feature type="compositionally biased region" description="Polar residues" evidence="2">
    <location>
        <begin position="876"/>
        <end position="889"/>
    </location>
</feature>
<dbReference type="InterPro" id="IPR001715">
    <property type="entry name" value="CH_dom"/>
</dbReference>
<evidence type="ECO:0000313" key="4">
    <source>
        <dbReference type="EMBL" id="KAJ6231271.1"/>
    </source>
</evidence>
<proteinExistence type="predicted"/>
<dbReference type="InterPro" id="IPR036872">
    <property type="entry name" value="CH_dom_sf"/>
</dbReference>
<feature type="coiled-coil region" evidence="1">
    <location>
        <begin position="384"/>
        <end position="429"/>
    </location>
</feature>
<dbReference type="SUPFAM" id="SSF47576">
    <property type="entry name" value="Calponin-homology domain, CH-domain"/>
    <property type="match status" value="1"/>
</dbReference>
<gene>
    <name evidence="4" type="ORF">M0813_06000</name>
</gene>
<keyword evidence="1" id="KW-0175">Coiled coil</keyword>
<reference evidence="4" key="1">
    <citation type="submission" date="2022-08" db="EMBL/GenBank/DDBJ databases">
        <title>Novel sulfate-reducing endosymbionts in the free-living metamonad Anaeramoeba.</title>
        <authorList>
            <person name="Jerlstrom-Hultqvist J."/>
            <person name="Cepicka I."/>
            <person name="Gallot-Lavallee L."/>
            <person name="Salas-Leiva D."/>
            <person name="Curtis B.A."/>
            <person name="Zahonova K."/>
            <person name="Pipaliya S."/>
            <person name="Dacks J."/>
            <person name="Roger A.J."/>
        </authorList>
    </citation>
    <scope>NUCLEOTIDE SEQUENCE</scope>
    <source>
        <strain evidence="4">Schooner1</strain>
    </source>
</reference>
<feature type="region of interest" description="Disordered" evidence="2">
    <location>
        <begin position="876"/>
        <end position="895"/>
    </location>
</feature>
<keyword evidence="5" id="KW-1185">Reference proteome</keyword>
<feature type="region of interest" description="Disordered" evidence="2">
    <location>
        <begin position="541"/>
        <end position="569"/>
    </location>
</feature>
<evidence type="ECO:0000256" key="2">
    <source>
        <dbReference type="SAM" id="MobiDB-lite"/>
    </source>
</evidence>
<accession>A0ABQ8XFM5</accession>
<dbReference type="InterPro" id="IPR050540">
    <property type="entry name" value="F-actin_Monoox_Mical"/>
</dbReference>
<dbReference type="Pfam" id="PF00307">
    <property type="entry name" value="CH"/>
    <property type="match status" value="2"/>
</dbReference>
<feature type="compositionally biased region" description="Basic and acidic residues" evidence="2">
    <location>
        <begin position="541"/>
        <end position="552"/>
    </location>
</feature>
<dbReference type="PANTHER" id="PTHR23167">
    <property type="entry name" value="CALPONIN HOMOLOGY DOMAIN-CONTAINING PROTEIN DDB_G0272472-RELATED"/>
    <property type="match status" value="1"/>
</dbReference>
<dbReference type="PANTHER" id="PTHR23167:SF46">
    <property type="entry name" value="EPS15 HOMOLOGY DOMAIN CONTAINING PROTEIN-BINDING PROTEIN 1, ISOFORM F"/>
    <property type="match status" value="1"/>
</dbReference>
<feature type="domain" description="Calponin-homology (CH)" evidence="3">
    <location>
        <begin position="84"/>
        <end position="189"/>
    </location>
</feature>
<feature type="region of interest" description="Disordered" evidence="2">
    <location>
        <begin position="1019"/>
        <end position="1056"/>
    </location>
</feature>
<dbReference type="Proteomes" id="UP001150062">
    <property type="component" value="Unassembled WGS sequence"/>
</dbReference>